<dbReference type="EMBL" id="AP027735">
    <property type="protein sequence ID" value="BDZ57895.1"/>
    <property type="molecule type" value="Genomic_DNA"/>
</dbReference>
<organism evidence="1 2">
    <name type="scientific">Barrientosiimonas endolithica</name>
    <dbReference type="NCBI Taxonomy" id="1535208"/>
    <lineage>
        <taxon>Bacteria</taxon>
        <taxon>Bacillati</taxon>
        <taxon>Actinomycetota</taxon>
        <taxon>Actinomycetes</taxon>
        <taxon>Micrococcales</taxon>
        <taxon>Dermacoccaceae</taxon>
        <taxon>Barrientosiimonas</taxon>
    </lineage>
</organism>
<keyword evidence="2" id="KW-1185">Reference proteome</keyword>
<sequence>MVALLRELADGELEIEGRLLDASNLALRVWVGESRTSAIYKPVRGERELWDFPDGTLAARERGSYLVSRAGGWDHIPETVLRDGPLGPGSVQRWVGPLESTVVDLPVGLVRLDAVDEVPEDYLPVVGVELGDGTPMAVSHADEDRLASLAVLDAVLNNADRKASHLIEDGDRLWAIDHGVTLNTATKLRTVLWGWAGDPLREADVERLHRLEAALYDGLTDELADLITAAEIDALGARVERLLASGVFPEPDGVRHPLPWPLW</sequence>
<name>A0ABN6YKK1_9MICO</name>
<keyword evidence="1" id="KW-0418">Kinase</keyword>
<accession>A0ABN6YKK1</accession>
<protein>
    <submittedName>
        <fullName evidence="1">Phosphatidylinositol kinase</fullName>
    </submittedName>
</protein>
<dbReference type="InterPro" id="IPR022292">
    <property type="entry name" value="CHP03843"/>
</dbReference>
<dbReference type="GO" id="GO:0016301">
    <property type="term" value="F:kinase activity"/>
    <property type="evidence" value="ECO:0007669"/>
    <property type="project" value="UniProtKB-KW"/>
</dbReference>
<evidence type="ECO:0000313" key="2">
    <source>
        <dbReference type="Proteomes" id="UP001321421"/>
    </source>
</evidence>
<dbReference type="NCBIfam" id="TIGR03843">
    <property type="entry name" value="SCO1664 family protein"/>
    <property type="match status" value="1"/>
</dbReference>
<reference evidence="2" key="1">
    <citation type="journal article" date="2019" name="Int. J. Syst. Evol. Microbiol.">
        <title>The Global Catalogue of Microorganisms (GCM) 10K type strain sequencing project: providing services to taxonomists for standard genome sequencing and annotation.</title>
        <authorList>
            <consortium name="The Broad Institute Genomics Platform"/>
            <consortium name="The Broad Institute Genome Sequencing Center for Infectious Disease"/>
            <person name="Wu L."/>
            <person name="Ma J."/>
        </authorList>
    </citation>
    <scope>NUCLEOTIDE SEQUENCE [LARGE SCALE GENOMIC DNA]</scope>
    <source>
        <strain evidence="2">NBRC 110608</strain>
    </source>
</reference>
<dbReference type="Proteomes" id="UP001321421">
    <property type="component" value="Chromosome"/>
</dbReference>
<dbReference type="RefSeq" id="WP_289232763.1">
    <property type="nucleotide sequence ID" value="NZ_AP027735.1"/>
</dbReference>
<gene>
    <name evidence="1" type="ORF">GCM10025872_15520</name>
</gene>
<proteinExistence type="predicted"/>
<keyword evidence="1" id="KW-0808">Transferase</keyword>
<evidence type="ECO:0000313" key="1">
    <source>
        <dbReference type="EMBL" id="BDZ57895.1"/>
    </source>
</evidence>